<feature type="region of interest" description="Disordered" evidence="1">
    <location>
        <begin position="412"/>
        <end position="458"/>
    </location>
</feature>
<feature type="region of interest" description="Disordered" evidence="1">
    <location>
        <begin position="1"/>
        <end position="50"/>
    </location>
</feature>
<dbReference type="PANTHER" id="PTHR34465:SF6">
    <property type="entry name" value="OS11G0599000 PROTEIN"/>
    <property type="match status" value="1"/>
</dbReference>
<feature type="compositionally biased region" description="Basic and acidic residues" evidence="1">
    <location>
        <begin position="32"/>
        <end position="43"/>
    </location>
</feature>
<dbReference type="EMBL" id="CM000884">
    <property type="protein sequence ID" value="PNT60697.1"/>
    <property type="molecule type" value="Genomic_DNA"/>
</dbReference>
<protein>
    <recommendedName>
        <fullName evidence="5">DUF629 domain-containing protein</fullName>
    </recommendedName>
</protein>
<accession>I1IW95</accession>
<dbReference type="RefSeq" id="XP_024311988.1">
    <property type="nucleotide sequence ID" value="XM_024456220.1"/>
</dbReference>
<reference evidence="3" key="3">
    <citation type="submission" date="2018-08" db="UniProtKB">
        <authorList>
            <consortium name="EnsemblPlants"/>
        </authorList>
    </citation>
    <scope>IDENTIFICATION</scope>
    <source>
        <strain evidence="3">cv. Bd21</strain>
    </source>
</reference>
<evidence type="ECO:0008006" key="5">
    <source>
        <dbReference type="Google" id="ProtNLM"/>
    </source>
</evidence>
<dbReference type="HOGENOM" id="CLU_467248_0_0_1"/>
<reference evidence="2 3" key="1">
    <citation type="journal article" date="2010" name="Nature">
        <title>Genome sequencing and analysis of the model grass Brachypodium distachyon.</title>
        <authorList>
            <consortium name="International Brachypodium Initiative"/>
        </authorList>
    </citation>
    <scope>NUCLEOTIDE SEQUENCE [LARGE SCALE GENOMIC DNA]</scope>
    <source>
        <strain evidence="2">Bd21</strain>
        <strain evidence="3">cv. Bd21</strain>
    </source>
</reference>
<dbReference type="GeneID" id="104585508"/>
<keyword evidence="4" id="KW-1185">Reference proteome</keyword>
<feature type="compositionally biased region" description="Polar residues" evidence="1">
    <location>
        <begin position="442"/>
        <end position="454"/>
    </location>
</feature>
<dbReference type="SUPFAM" id="SSF48452">
    <property type="entry name" value="TPR-like"/>
    <property type="match status" value="1"/>
</dbReference>
<name>I1IW95_BRADI</name>
<feature type="compositionally biased region" description="Low complexity" evidence="1">
    <location>
        <begin position="1"/>
        <end position="18"/>
    </location>
</feature>
<evidence type="ECO:0000256" key="1">
    <source>
        <dbReference type="SAM" id="MobiDB-lite"/>
    </source>
</evidence>
<evidence type="ECO:0000313" key="2">
    <source>
        <dbReference type="EMBL" id="PNT60697.1"/>
    </source>
</evidence>
<dbReference type="OMA" id="RETICTS"/>
<dbReference type="Gene3D" id="1.25.40.10">
    <property type="entry name" value="Tetratricopeptide repeat domain"/>
    <property type="match status" value="1"/>
</dbReference>
<organism evidence="3">
    <name type="scientific">Brachypodium distachyon</name>
    <name type="common">Purple false brome</name>
    <name type="synonym">Trachynia distachya</name>
    <dbReference type="NCBI Taxonomy" id="15368"/>
    <lineage>
        <taxon>Eukaryota</taxon>
        <taxon>Viridiplantae</taxon>
        <taxon>Streptophyta</taxon>
        <taxon>Embryophyta</taxon>
        <taxon>Tracheophyta</taxon>
        <taxon>Spermatophyta</taxon>
        <taxon>Magnoliopsida</taxon>
        <taxon>Liliopsida</taxon>
        <taxon>Poales</taxon>
        <taxon>Poaceae</taxon>
        <taxon>BOP clade</taxon>
        <taxon>Pooideae</taxon>
        <taxon>Stipodae</taxon>
        <taxon>Brachypodieae</taxon>
        <taxon>Brachypodium</taxon>
    </lineage>
</organism>
<evidence type="ECO:0000313" key="4">
    <source>
        <dbReference type="Proteomes" id="UP000008810"/>
    </source>
</evidence>
<reference evidence="2" key="2">
    <citation type="submission" date="2017-06" db="EMBL/GenBank/DDBJ databases">
        <title>WGS assembly of Brachypodium distachyon.</title>
        <authorList>
            <consortium name="The International Brachypodium Initiative"/>
            <person name="Lucas S."/>
            <person name="Harmon-Smith M."/>
            <person name="Lail K."/>
            <person name="Tice H."/>
            <person name="Grimwood J."/>
            <person name="Bruce D."/>
            <person name="Barry K."/>
            <person name="Shu S."/>
            <person name="Lindquist E."/>
            <person name="Wang M."/>
            <person name="Pitluck S."/>
            <person name="Vogel J.P."/>
            <person name="Garvin D.F."/>
            <person name="Mockler T.C."/>
            <person name="Schmutz J."/>
            <person name="Rokhsar D."/>
            <person name="Bevan M.W."/>
        </authorList>
    </citation>
    <scope>NUCLEOTIDE SEQUENCE</scope>
    <source>
        <strain evidence="2">Bd21</strain>
    </source>
</reference>
<proteinExistence type="predicted"/>
<evidence type="ECO:0000313" key="3">
    <source>
        <dbReference type="EnsemblPlants" id="PNT60697"/>
    </source>
</evidence>
<dbReference type="InterPro" id="IPR011990">
    <property type="entry name" value="TPR-like_helical_dom_sf"/>
</dbReference>
<dbReference type="eggNOG" id="ENOG502S3ZV">
    <property type="taxonomic scope" value="Eukaryota"/>
</dbReference>
<gene>
    <name evidence="3" type="primary">LOC104585508</name>
    <name evidence="2" type="ORF">BRADI_5g03436v3</name>
</gene>
<dbReference type="EnsemblPlants" id="PNT60697">
    <property type="protein sequence ID" value="PNT60697"/>
    <property type="gene ID" value="BRADI_5g03436v3"/>
</dbReference>
<dbReference type="Gramene" id="PNT60697">
    <property type="protein sequence ID" value="PNT60697"/>
    <property type="gene ID" value="BRADI_5g03436v3"/>
</dbReference>
<dbReference type="PANTHER" id="PTHR34465">
    <property type="entry name" value="CARBOXYL-TERMINAL HYDROLASE-LIKE PROTEIN, PUTATIVE (DUF627 AND DUF629)-RELATED"/>
    <property type="match status" value="1"/>
</dbReference>
<dbReference type="Proteomes" id="UP000008810">
    <property type="component" value="Chromosome 5"/>
</dbReference>
<sequence>MADTNSSAVVAAEAAESSHGGRGGRAQRRRRAGNDRSMTEEHVSAQPGSSLVAAGQAVADGASVSTTREACREALRRYHGAAIALADELARQNPGYTVAINLAAGLHQAAGSEARDLVIRRGDKESVAGEKEAVAVAARHFSSAILGYNRVVRLASRFITTASARAKVLAASQKFDLAHEEFLRAMAISVPDDPSDHNVGYDLRRRWTSGELHRSTTSMRKDRAKAELQKQVRAFRETICTSYIPRQATFVWEAFKSGSGEPDAISEARDQAEHLVYYYPFCPRAHLLFGKLELEMVRNSDGDGELESVRNSDGVGASRQVSALGQVLKMMSKAASAFPKSGVISLVRAEVCYLLKEYDATARECCRALQIRRPDDPGLQDIPIGSTTGSDPDARINTIRILLQELLGKVTSETPTTPDGVDSPAMSFSKDSAPPVSAKPGSETTVSAQDTHALSGNEDLEEPAMVADLIMTAKKQTLPIHFARGRYIDEGVVNLYKEYCIALSQCSEKRTVCHLCCFEGVYCPKILKGNMNVHFHNEHWKGKETVNCDEKIATPASELMLIFVCITTLYIGFSQAGGRSHSYM</sequence>
<dbReference type="AlphaFoldDB" id="I1IW95"/>